<proteinExistence type="predicted"/>
<dbReference type="Gene3D" id="3.60.15.10">
    <property type="entry name" value="Ribonuclease Z/Hydroxyacylglutathione hydrolase-like"/>
    <property type="match status" value="1"/>
</dbReference>
<gene>
    <name evidence="1" type="ORF">C5Y93_11650</name>
</gene>
<dbReference type="PANTHER" id="PTHR46018">
    <property type="entry name" value="ZINC PHOSPHODIESTERASE ELAC PROTEIN 1"/>
    <property type="match status" value="1"/>
</dbReference>
<dbReference type="Proteomes" id="UP000237819">
    <property type="component" value="Unassembled WGS sequence"/>
</dbReference>
<dbReference type="PANTHER" id="PTHR46018:SF2">
    <property type="entry name" value="ZINC PHOSPHODIESTERASE ELAC PROTEIN 1"/>
    <property type="match status" value="1"/>
</dbReference>
<dbReference type="GO" id="GO:0042781">
    <property type="term" value="F:3'-tRNA processing endoribonuclease activity"/>
    <property type="evidence" value="ECO:0007669"/>
    <property type="project" value="TreeGrafter"/>
</dbReference>
<protein>
    <submittedName>
        <fullName evidence="1">Ribonuclease Z</fullName>
    </submittedName>
</protein>
<dbReference type="InterPro" id="IPR036866">
    <property type="entry name" value="RibonucZ/Hydroxyglut_hydro"/>
</dbReference>
<dbReference type="Pfam" id="PF23023">
    <property type="entry name" value="Anti-Pycsar_Apyc1"/>
    <property type="match status" value="1"/>
</dbReference>
<organism evidence="1 2">
    <name type="scientific">Blastopirellula marina</name>
    <dbReference type="NCBI Taxonomy" id="124"/>
    <lineage>
        <taxon>Bacteria</taxon>
        <taxon>Pseudomonadati</taxon>
        <taxon>Planctomycetota</taxon>
        <taxon>Planctomycetia</taxon>
        <taxon>Pirellulales</taxon>
        <taxon>Pirellulaceae</taxon>
        <taxon>Blastopirellula</taxon>
    </lineage>
</organism>
<reference evidence="1 2" key="1">
    <citation type="submission" date="2018-02" db="EMBL/GenBank/DDBJ databases">
        <title>Comparative genomes isolates from brazilian mangrove.</title>
        <authorList>
            <person name="Araujo J.E."/>
            <person name="Taketani R.G."/>
            <person name="Silva M.C.P."/>
            <person name="Loureco M.V."/>
            <person name="Andreote F.D."/>
        </authorList>
    </citation>
    <scope>NUCLEOTIDE SEQUENCE [LARGE SCALE GENOMIC DNA]</scope>
    <source>
        <strain evidence="1 2">Nap-Phe MGV</strain>
    </source>
</reference>
<sequence length="339" mass="38361">MPIQYEVLGPPGRDNALYVTVDTGQAIHRLLFDCGDGVLSKIHISDVQLIEGLFFSHFHFDHIAGFDFFFRLNACREGGPVRIFGPDETRAIIHHRLQGVTWNLVSELEGEFQVTCLNENRLTTTGYEIRDGFRRERQLGSEAFDGVIYRTDAFEVAACPLPHGTVSLGYVVREYPRQNVNLAAVKELGLRPGPWLQAVKDSSRADAERIETELGLRPLGELRQQLLATHPGDSIAYLTDFWLDSPETEARLLDFVQGCRVLVCENNYADAEQELARKNFHMTSSEVGRLAAQVRPEELIVMHVSDRYLPDALLEQLEEVRRFFPPATFPAAWMEQFGA</sequence>
<dbReference type="EMBL" id="PUHZ01000012">
    <property type="protein sequence ID" value="PQO45902.1"/>
    <property type="molecule type" value="Genomic_DNA"/>
</dbReference>
<evidence type="ECO:0000313" key="1">
    <source>
        <dbReference type="EMBL" id="PQO45902.1"/>
    </source>
</evidence>
<evidence type="ECO:0000313" key="2">
    <source>
        <dbReference type="Proteomes" id="UP000237819"/>
    </source>
</evidence>
<dbReference type="AlphaFoldDB" id="A0A2S8GNB4"/>
<dbReference type="RefSeq" id="WP_105335602.1">
    <property type="nucleotide sequence ID" value="NZ_PUHZ01000012.1"/>
</dbReference>
<name>A0A2S8GNB4_9BACT</name>
<accession>A0A2S8GNB4</accession>
<comment type="caution">
    <text evidence="1">The sequence shown here is derived from an EMBL/GenBank/DDBJ whole genome shotgun (WGS) entry which is preliminary data.</text>
</comment>
<dbReference type="OrthoDB" id="9800940at2"/>
<dbReference type="SUPFAM" id="SSF56281">
    <property type="entry name" value="Metallo-hydrolase/oxidoreductase"/>
    <property type="match status" value="1"/>
</dbReference>